<dbReference type="RefSeq" id="WP_157117245.1">
    <property type="nucleotide sequence ID" value="NZ_JAAXOT010000028.1"/>
</dbReference>
<evidence type="ECO:0000313" key="1">
    <source>
        <dbReference type="EMBL" id="NKY60826.1"/>
    </source>
</evidence>
<keyword evidence="2" id="KW-1185">Reference proteome</keyword>
<protein>
    <submittedName>
        <fullName evidence="1">Uncharacterized protein</fullName>
    </submittedName>
</protein>
<dbReference type="Proteomes" id="UP000570678">
    <property type="component" value="Unassembled WGS sequence"/>
</dbReference>
<dbReference type="EMBL" id="JAAXOT010000028">
    <property type="protein sequence ID" value="NKY60826.1"/>
    <property type="molecule type" value="Genomic_DNA"/>
</dbReference>
<organism evidence="1 2">
    <name type="scientific">Nocardia flavorosea</name>
    <dbReference type="NCBI Taxonomy" id="53429"/>
    <lineage>
        <taxon>Bacteria</taxon>
        <taxon>Bacillati</taxon>
        <taxon>Actinomycetota</taxon>
        <taxon>Actinomycetes</taxon>
        <taxon>Mycobacteriales</taxon>
        <taxon>Nocardiaceae</taxon>
        <taxon>Nocardia</taxon>
    </lineage>
</organism>
<comment type="caution">
    <text evidence="1">The sequence shown here is derived from an EMBL/GenBank/DDBJ whole genome shotgun (WGS) entry which is preliminary data.</text>
</comment>
<gene>
    <name evidence="1" type="ORF">HGA15_32765</name>
</gene>
<dbReference type="AlphaFoldDB" id="A0A846YMB9"/>
<proteinExistence type="predicted"/>
<name>A0A846YMB9_9NOCA</name>
<accession>A0A846YMB9</accession>
<reference evidence="1 2" key="1">
    <citation type="submission" date="2020-04" db="EMBL/GenBank/DDBJ databases">
        <title>MicrobeNet Type strains.</title>
        <authorList>
            <person name="Nicholson A.C."/>
        </authorList>
    </citation>
    <scope>NUCLEOTIDE SEQUENCE [LARGE SCALE GENOMIC DNA]</scope>
    <source>
        <strain evidence="1 2">JCM 3332</strain>
    </source>
</reference>
<sequence>MLTALDWLPGTRLKIQPMDDLLVVGKTADGSVQVTADRYFRIPFRQRRRVGLLIGQRVLLAGRRSRDQLLIYPPSTAGRVLAAQPSLLDR</sequence>
<evidence type="ECO:0000313" key="2">
    <source>
        <dbReference type="Proteomes" id="UP000570678"/>
    </source>
</evidence>